<feature type="binding site" evidence="8">
    <location>
        <position position="187"/>
    </location>
    <ligand>
        <name>UDP-N-acetyl-alpha-D-muramoyl-L-alanyl-D-glutamate</name>
        <dbReference type="ChEBI" id="CHEBI:83900"/>
    </ligand>
</feature>
<organism evidence="13 14">
    <name type="scientific">Pediococcus inopinatus</name>
    <dbReference type="NCBI Taxonomy" id="114090"/>
    <lineage>
        <taxon>Bacteria</taxon>
        <taxon>Bacillati</taxon>
        <taxon>Bacillota</taxon>
        <taxon>Bacilli</taxon>
        <taxon>Lactobacillales</taxon>
        <taxon>Lactobacillaceae</taxon>
        <taxon>Pediococcus</taxon>
    </lineage>
</organism>
<evidence type="ECO:0000256" key="6">
    <source>
        <dbReference type="ARBA" id="ARBA00023306"/>
    </source>
</evidence>
<evidence type="ECO:0000313" key="14">
    <source>
        <dbReference type="Proteomes" id="UP001302696"/>
    </source>
</evidence>
<evidence type="ECO:0000259" key="12">
    <source>
        <dbReference type="Pfam" id="PF08245"/>
    </source>
</evidence>
<evidence type="ECO:0000256" key="8">
    <source>
        <dbReference type="HAMAP-Rule" id="MF_00208"/>
    </source>
</evidence>
<dbReference type="RefSeq" id="WP_323709008.1">
    <property type="nucleotide sequence ID" value="NZ_CP104778.1"/>
</dbReference>
<dbReference type="InterPro" id="IPR036565">
    <property type="entry name" value="Mur-like_cat_sf"/>
</dbReference>
<keyword evidence="5 8" id="KW-0573">Peptidoglycan synthesis</keyword>
<dbReference type="InterPro" id="IPR013221">
    <property type="entry name" value="Mur_ligase_cen"/>
</dbReference>
<proteinExistence type="inferred from homology"/>
<feature type="domain" description="Mur ligase C-terminal" evidence="11">
    <location>
        <begin position="338"/>
        <end position="462"/>
    </location>
</feature>
<feature type="modified residue" description="N6-carboxylysine" evidence="8">
    <location>
        <position position="219"/>
    </location>
</feature>
<dbReference type="SUPFAM" id="SSF53244">
    <property type="entry name" value="MurD-like peptide ligases, peptide-binding domain"/>
    <property type="match status" value="1"/>
</dbReference>
<dbReference type="Gene3D" id="3.40.1390.10">
    <property type="entry name" value="MurE/MurF, N-terminal domain"/>
    <property type="match status" value="1"/>
</dbReference>
<dbReference type="NCBIfam" id="NF001124">
    <property type="entry name" value="PRK00139.1-2"/>
    <property type="match status" value="1"/>
</dbReference>
<evidence type="ECO:0000259" key="10">
    <source>
        <dbReference type="Pfam" id="PF01225"/>
    </source>
</evidence>
<dbReference type="Proteomes" id="UP001302696">
    <property type="component" value="Chromosome"/>
</dbReference>
<keyword evidence="8" id="KW-0547">Nucleotide-binding</keyword>
<sequence>MKVTKLINSLKFKQVKPAITSDFDITMLTQDTREVQPGAMFIAVDGYHVDGHKLAPQAVEKGAAIIVAQKRIDVSVPVIYVQNTERAMAILADVFYQAPSQSMRMIGVTGTNGKTTVTHLIEQIYHDQHQATGLIGTMYRKIKDEVLPTNNTTPDAITTQRTLAKMHQANVETVAMEVSSIALDLGRVWGIDFDIAVFTNLTRDHLDFHKTMGNYIHAKSLLFSQLGNKYTADGTSKVAVLNTDDPVGQEFEQYTAAHVLTYGLNSDAMIHAQNVQIFSHGTEFDLVVFGEITHVTMKLIGQFNVYNMLAAFAAAYASGLPKDQIIQSLEKVTGVKCRFQSIPSDTGVRVIVDYSHTPDSLLNALKTIHTFAEKDVYCIIGCGGDRDHGKREQMAKIAVQDSTKPIFTSDNPRTEDPEAILKDMIAGVPDANVPVYVDRREAIQEAVKDAKPGDVILIAGKGHEDYQIIGNTKHHFDDSEEAAKALALKPVLTKN</sequence>
<feature type="binding site" evidence="8">
    <location>
        <begin position="110"/>
        <end position="116"/>
    </location>
    <ligand>
        <name>ATP</name>
        <dbReference type="ChEBI" id="CHEBI:30616"/>
    </ligand>
</feature>
<dbReference type="SUPFAM" id="SSF63418">
    <property type="entry name" value="MurE/MurF N-terminal domain"/>
    <property type="match status" value="1"/>
</dbReference>
<dbReference type="InterPro" id="IPR005761">
    <property type="entry name" value="UDP-N-AcMur-Glu-dNH2Pim_ligase"/>
</dbReference>
<feature type="binding site" evidence="8">
    <location>
        <position position="386"/>
    </location>
    <ligand>
        <name>meso-2,6-diaminopimelate</name>
        <dbReference type="ChEBI" id="CHEBI:57791"/>
    </ligand>
</feature>
<feature type="binding site" evidence="8">
    <location>
        <begin position="410"/>
        <end position="413"/>
    </location>
    <ligand>
        <name>meso-2,6-diaminopimelate</name>
        <dbReference type="ChEBI" id="CHEBI:57791"/>
    </ligand>
</feature>
<evidence type="ECO:0000256" key="3">
    <source>
        <dbReference type="ARBA" id="ARBA00022618"/>
    </source>
</evidence>
<keyword evidence="8" id="KW-0963">Cytoplasm</keyword>
<dbReference type="InterPro" id="IPR000713">
    <property type="entry name" value="Mur_ligase_N"/>
</dbReference>
<dbReference type="InterPro" id="IPR035911">
    <property type="entry name" value="MurE/MurF_N"/>
</dbReference>
<comment type="similarity">
    <text evidence="2 8">Belongs to the MurCDEF family. MurE subfamily.</text>
</comment>
<feature type="domain" description="Mur ligase N-terminal catalytic" evidence="10">
    <location>
        <begin position="25"/>
        <end position="96"/>
    </location>
</feature>
<feature type="binding site" evidence="8">
    <location>
        <position position="460"/>
    </location>
    <ligand>
        <name>meso-2,6-diaminopimelate</name>
        <dbReference type="ChEBI" id="CHEBI:57791"/>
    </ligand>
</feature>
<dbReference type="HAMAP" id="MF_00208">
    <property type="entry name" value="MurE"/>
    <property type="match status" value="1"/>
</dbReference>
<keyword evidence="6 8" id="KW-0131">Cell cycle</keyword>
<dbReference type="Pfam" id="PF08245">
    <property type="entry name" value="Mur_ligase_M"/>
    <property type="match status" value="1"/>
</dbReference>
<keyword evidence="7 8" id="KW-0961">Cell wall biogenesis/degradation</keyword>
<keyword evidence="8 13" id="KW-0436">Ligase</keyword>
<feature type="binding site" evidence="8">
    <location>
        <position position="32"/>
    </location>
    <ligand>
        <name>UDP-N-acetyl-alpha-D-muramoyl-L-alanyl-D-glutamate</name>
        <dbReference type="ChEBI" id="CHEBI:83900"/>
    </ligand>
</feature>
<evidence type="ECO:0000256" key="4">
    <source>
        <dbReference type="ARBA" id="ARBA00022960"/>
    </source>
</evidence>
<dbReference type="EC" id="6.3.2.13" evidence="8"/>
<keyword evidence="4 8" id="KW-0133">Cell shape</keyword>
<dbReference type="InterPro" id="IPR036615">
    <property type="entry name" value="Mur_ligase_C_dom_sf"/>
</dbReference>
<gene>
    <name evidence="8" type="primary">murE</name>
    <name evidence="13" type="ORF">N6G96_09015</name>
</gene>
<evidence type="ECO:0000259" key="11">
    <source>
        <dbReference type="Pfam" id="PF02875"/>
    </source>
</evidence>
<feature type="binding site" evidence="8">
    <location>
        <begin position="152"/>
        <end position="153"/>
    </location>
    <ligand>
        <name>UDP-N-acetyl-alpha-D-muramoyl-L-alanyl-D-glutamate</name>
        <dbReference type="ChEBI" id="CHEBI:83900"/>
    </ligand>
</feature>
<feature type="binding site" evidence="8">
    <location>
        <position position="179"/>
    </location>
    <ligand>
        <name>UDP-N-acetyl-alpha-D-muramoyl-L-alanyl-D-glutamate</name>
        <dbReference type="ChEBI" id="CHEBI:83900"/>
    </ligand>
</feature>
<comment type="subcellular location">
    <subcellularLocation>
        <location evidence="8 9">Cytoplasm</location>
    </subcellularLocation>
</comment>
<feature type="binding site" evidence="8">
    <location>
        <position position="464"/>
    </location>
    <ligand>
        <name>meso-2,6-diaminopimelate</name>
        <dbReference type="ChEBI" id="CHEBI:57791"/>
    </ligand>
</feature>
<dbReference type="EMBL" id="CP104778">
    <property type="protein sequence ID" value="WPC21402.1"/>
    <property type="molecule type" value="Genomic_DNA"/>
</dbReference>
<comment type="PTM">
    <text evidence="8">Carboxylation is probably crucial for Mg(2+) binding and, consequently, for the gamma-phosphate positioning of ATP.</text>
</comment>
<comment type="catalytic activity">
    <reaction evidence="8">
        <text>UDP-N-acetyl-alpha-D-muramoyl-L-alanyl-D-glutamate + meso-2,6-diaminopimelate + ATP = UDP-N-acetyl-alpha-D-muramoyl-L-alanyl-gamma-D-glutamyl-meso-2,6-diaminopimelate + ADP + phosphate + H(+)</text>
        <dbReference type="Rhea" id="RHEA:23676"/>
        <dbReference type="ChEBI" id="CHEBI:15378"/>
        <dbReference type="ChEBI" id="CHEBI:30616"/>
        <dbReference type="ChEBI" id="CHEBI:43474"/>
        <dbReference type="ChEBI" id="CHEBI:57791"/>
        <dbReference type="ChEBI" id="CHEBI:83900"/>
        <dbReference type="ChEBI" id="CHEBI:83905"/>
        <dbReference type="ChEBI" id="CHEBI:456216"/>
        <dbReference type="EC" id="6.3.2.13"/>
    </reaction>
</comment>
<dbReference type="InterPro" id="IPR004101">
    <property type="entry name" value="Mur_ligase_C"/>
</dbReference>
<evidence type="ECO:0000256" key="1">
    <source>
        <dbReference type="ARBA" id="ARBA00004752"/>
    </source>
</evidence>
<feature type="binding site" evidence="8">
    <location>
        <position position="151"/>
    </location>
    <ligand>
        <name>UDP-N-acetyl-alpha-D-muramoyl-L-alanyl-D-glutamate</name>
        <dbReference type="ChEBI" id="CHEBI:83900"/>
    </ligand>
</feature>
<dbReference type="SUPFAM" id="SSF53623">
    <property type="entry name" value="MurD-like peptide ligases, catalytic domain"/>
    <property type="match status" value="1"/>
</dbReference>
<dbReference type="PANTHER" id="PTHR23135">
    <property type="entry name" value="MUR LIGASE FAMILY MEMBER"/>
    <property type="match status" value="1"/>
</dbReference>
<keyword evidence="8" id="KW-0067">ATP-binding</keyword>
<comment type="cofactor">
    <cofactor evidence="8">
        <name>Mg(2+)</name>
        <dbReference type="ChEBI" id="CHEBI:18420"/>
    </cofactor>
</comment>
<dbReference type="Pfam" id="PF01225">
    <property type="entry name" value="Mur_ligase"/>
    <property type="match status" value="1"/>
</dbReference>
<accession>A0ABZ0Q4G6</accession>
<dbReference type="NCBIfam" id="NF001126">
    <property type="entry name" value="PRK00139.1-4"/>
    <property type="match status" value="1"/>
</dbReference>
<feature type="short sequence motif" description="Meso-diaminopimelate recognition motif" evidence="8">
    <location>
        <begin position="410"/>
        <end position="413"/>
    </location>
</feature>
<reference evidence="14" key="1">
    <citation type="submission" date="2024-06" db="EMBL/GenBank/DDBJ databases">
        <authorList>
            <person name="Chang H.C."/>
            <person name="Mun S.Y."/>
        </authorList>
    </citation>
    <scope>NUCLEOTIDE SEQUENCE [LARGE SCALE GENOMIC DNA]</scope>
    <source>
        <strain evidence="14">KT1</strain>
    </source>
</reference>
<dbReference type="NCBIfam" id="TIGR01085">
    <property type="entry name" value="murE"/>
    <property type="match status" value="1"/>
</dbReference>
<dbReference type="Gene3D" id="3.90.190.20">
    <property type="entry name" value="Mur ligase, C-terminal domain"/>
    <property type="match status" value="1"/>
</dbReference>
<evidence type="ECO:0000256" key="9">
    <source>
        <dbReference type="RuleBase" id="RU004135"/>
    </source>
</evidence>
<evidence type="ECO:0000256" key="7">
    <source>
        <dbReference type="ARBA" id="ARBA00023316"/>
    </source>
</evidence>
<evidence type="ECO:0000256" key="2">
    <source>
        <dbReference type="ARBA" id="ARBA00005898"/>
    </source>
</evidence>
<keyword evidence="3 8" id="KW-0132">Cell division</keyword>
<comment type="pathway">
    <text evidence="1 8 9">Cell wall biogenesis; peptidoglycan biosynthesis.</text>
</comment>
<dbReference type="PANTHER" id="PTHR23135:SF4">
    <property type="entry name" value="UDP-N-ACETYLMURAMOYL-L-ALANYL-D-GLUTAMATE--2,6-DIAMINOPIMELATE LIGASE MURE HOMOLOG, CHLOROPLASTIC"/>
    <property type="match status" value="1"/>
</dbReference>
<evidence type="ECO:0000313" key="13">
    <source>
        <dbReference type="EMBL" id="WPC21402.1"/>
    </source>
</evidence>
<dbReference type="GO" id="GO:0008765">
    <property type="term" value="F:UDP-N-acetylmuramoylalanyl-D-glutamate-2,6-diaminopimelate ligase activity"/>
    <property type="evidence" value="ECO:0007669"/>
    <property type="project" value="UniProtKB-EC"/>
</dbReference>
<evidence type="ECO:0000256" key="5">
    <source>
        <dbReference type="ARBA" id="ARBA00022984"/>
    </source>
</evidence>
<comment type="caution">
    <text evidence="8">Lacks conserved residue(s) required for the propagation of feature annotation.</text>
</comment>
<feature type="domain" description="Mur ligase central" evidence="12">
    <location>
        <begin position="108"/>
        <end position="315"/>
    </location>
</feature>
<name>A0ABZ0Q4G6_9LACO</name>
<dbReference type="Gene3D" id="3.40.1190.10">
    <property type="entry name" value="Mur-like, catalytic domain"/>
    <property type="match status" value="1"/>
</dbReference>
<comment type="function">
    <text evidence="8">Catalyzes the addition of meso-diaminopimelic acid to the nucleotide precursor UDP-N-acetylmuramoyl-L-alanyl-D-glutamate (UMAG) in the biosynthesis of bacterial cell-wall peptidoglycan.</text>
</comment>
<dbReference type="Pfam" id="PF02875">
    <property type="entry name" value="Mur_ligase_C"/>
    <property type="match status" value="1"/>
</dbReference>
<keyword evidence="14" id="KW-1185">Reference proteome</keyword>
<keyword evidence="8" id="KW-0460">Magnesium</keyword>
<protein>
    <recommendedName>
        <fullName evidence="8">UDP-N-acetylmuramoyl-L-alanyl-D-glutamate--2,6-diaminopimelate ligase</fullName>
        <ecNumber evidence="8">6.3.2.13</ecNumber>
    </recommendedName>
    <alternativeName>
        <fullName evidence="8">Meso-A2pm-adding enzyme</fullName>
    </alternativeName>
    <alternativeName>
        <fullName evidence="8">Meso-diaminopimelate-adding enzyme</fullName>
    </alternativeName>
    <alternativeName>
        <fullName evidence="8">UDP-MurNAc-L-Ala-D-Glu:meso-diaminopimelate ligase</fullName>
    </alternativeName>
    <alternativeName>
        <fullName evidence="8">UDP-MurNAc-tripeptide synthetase</fullName>
    </alternativeName>
    <alternativeName>
        <fullName evidence="8">UDP-N-acetylmuramyl-tripeptide synthetase</fullName>
    </alternativeName>
</protein>